<accession>A0A4Y2CMB3</accession>
<proteinExistence type="predicted"/>
<gene>
    <name evidence="2" type="ORF">AVEN_252800_1</name>
</gene>
<sequence>MVLFSRHKKNSHHLEGEDYPDPSKSKWTYSLCRNIGIYYKTNISFTYKHLKQNASTQTVKHHGSPVEDILGADKVWLMRIYRSLVRSKLDYGVTSMAP</sequence>
<protein>
    <submittedName>
        <fullName evidence="2">Uncharacterized protein</fullName>
    </submittedName>
</protein>
<name>A0A4Y2CMB3_ARAVE</name>
<evidence type="ECO:0000313" key="3">
    <source>
        <dbReference type="Proteomes" id="UP000499080"/>
    </source>
</evidence>
<dbReference type="EMBL" id="BGPR01000208">
    <property type="protein sequence ID" value="GBM04848.1"/>
    <property type="molecule type" value="Genomic_DNA"/>
</dbReference>
<reference evidence="2 3" key="1">
    <citation type="journal article" date="2019" name="Sci. Rep.">
        <title>Orb-weaving spider Araneus ventricosus genome elucidates the spidroin gene catalogue.</title>
        <authorList>
            <person name="Kono N."/>
            <person name="Nakamura H."/>
            <person name="Ohtoshi R."/>
            <person name="Moran D.A.P."/>
            <person name="Shinohara A."/>
            <person name="Yoshida Y."/>
            <person name="Fujiwara M."/>
            <person name="Mori M."/>
            <person name="Tomita M."/>
            <person name="Arakawa K."/>
        </authorList>
    </citation>
    <scope>NUCLEOTIDE SEQUENCE [LARGE SCALE GENOMIC DNA]</scope>
</reference>
<dbReference type="AlphaFoldDB" id="A0A4Y2CMB3"/>
<feature type="compositionally biased region" description="Basic residues" evidence="1">
    <location>
        <begin position="1"/>
        <end position="11"/>
    </location>
</feature>
<keyword evidence="3" id="KW-1185">Reference proteome</keyword>
<organism evidence="2 3">
    <name type="scientific">Araneus ventricosus</name>
    <name type="common">Orbweaver spider</name>
    <name type="synonym">Epeira ventricosa</name>
    <dbReference type="NCBI Taxonomy" id="182803"/>
    <lineage>
        <taxon>Eukaryota</taxon>
        <taxon>Metazoa</taxon>
        <taxon>Ecdysozoa</taxon>
        <taxon>Arthropoda</taxon>
        <taxon>Chelicerata</taxon>
        <taxon>Arachnida</taxon>
        <taxon>Araneae</taxon>
        <taxon>Araneomorphae</taxon>
        <taxon>Entelegynae</taxon>
        <taxon>Araneoidea</taxon>
        <taxon>Araneidae</taxon>
        <taxon>Araneus</taxon>
    </lineage>
</organism>
<evidence type="ECO:0000256" key="1">
    <source>
        <dbReference type="SAM" id="MobiDB-lite"/>
    </source>
</evidence>
<feature type="region of interest" description="Disordered" evidence="1">
    <location>
        <begin position="1"/>
        <end position="22"/>
    </location>
</feature>
<comment type="caution">
    <text evidence="2">The sequence shown here is derived from an EMBL/GenBank/DDBJ whole genome shotgun (WGS) entry which is preliminary data.</text>
</comment>
<dbReference type="Proteomes" id="UP000499080">
    <property type="component" value="Unassembled WGS sequence"/>
</dbReference>
<dbReference type="OrthoDB" id="7468774at2759"/>
<feature type="compositionally biased region" description="Basic and acidic residues" evidence="1">
    <location>
        <begin position="12"/>
        <end position="22"/>
    </location>
</feature>
<evidence type="ECO:0000313" key="2">
    <source>
        <dbReference type="EMBL" id="GBM04848.1"/>
    </source>
</evidence>